<dbReference type="EMBL" id="BMGC01000006">
    <property type="protein sequence ID" value="GGB26706.1"/>
    <property type="molecule type" value="Genomic_DNA"/>
</dbReference>
<dbReference type="InterPro" id="IPR016032">
    <property type="entry name" value="Sig_transdc_resp-reg_C-effctor"/>
</dbReference>
<evidence type="ECO:0000313" key="5">
    <source>
        <dbReference type="Proteomes" id="UP000621454"/>
    </source>
</evidence>
<keyword evidence="2" id="KW-0067">ATP-binding</keyword>
<keyword evidence="5" id="KW-1185">Reference proteome</keyword>
<accession>A0A916T219</accession>
<name>A0A916T219_9ACTN</name>
<feature type="domain" description="HTH luxR-type" evidence="3">
    <location>
        <begin position="800"/>
        <end position="865"/>
    </location>
</feature>
<sequence>MARLWPMITRGLEYDTITTALTSTSGECGVVLTGSAGVGKTTLARQATSSVGGNVRWVAGTESARSIPLGVFAHLVGSRTSSDPVSYMAAARESLLADGNLVIGVDDAHLLDEMSATFLHHLAIDRSAHIIATVRDGEAVPDAVISLWKDGHLHRIDLQPFTREQSVEYIESALGGRLEGLSADLMWRASGGNALYLHHLVDGALESETLKQVRGVWQLRGRAEVTSELASLLEGRIEQLDGDVKRVLRLLTFCEPLDLDVLADLAGEDAVDEAETRGLIRVSRESDRLAVRYTHPLFGDVVRRRLGVTASRRLRGELVKAMRHGALSTAADRIRLAQLALDSDETVDKGLLTAAANDAISLAKVPLGAQFATAALSAGAGFPAAAVLARAQLYAGDAAESERTLAEFDVADIDGAELVWWAVTRISNLLWAMGESERADEALALLDSRVKSPAGRLTVAGITAAVKLFENEIDEAITNARTVLDDPTANPWAVGFACLGGGLSLAVSGHGNEVAEVAARMDEVVAHTDGLLRYPAGTGQILGLTLSGRMDDARRAANDFREFSSAGQYLAWGMSCVLTGIVDLAQGLLDDAAVRCEQALAAFDSESASSWGFPARIALVEAYSGLGRVEEAESALTDAIRRSGRHVAVYEPQLRISKAWLAAAHGLVGEAAQRARDAARFAAASGQTAIEAEALHFAARCGDHGVADRLSEIAGRVDGELVDIYLRHALALAADDGAELDSCARQFERVGALLSAADAAAAAAMAHDRAGRRTAAATSSAAAIRLAARCGGARTPALTLAAQPLPLTTREREIATLVAAGLSNKQIADRLTVSVRTVEGHIYRACTKLDLSDRAELATMLQGAPG</sequence>
<dbReference type="InterPro" id="IPR036388">
    <property type="entry name" value="WH-like_DNA-bd_sf"/>
</dbReference>
<reference evidence="4" key="1">
    <citation type="journal article" date="2014" name="Int. J. Syst. Evol. Microbiol.">
        <title>Complete genome sequence of Corynebacterium casei LMG S-19264T (=DSM 44701T), isolated from a smear-ripened cheese.</title>
        <authorList>
            <consortium name="US DOE Joint Genome Institute (JGI-PGF)"/>
            <person name="Walter F."/>
            <person name="Albersmeier A."/>
            <person name="Kalinowski J."/>
            <person name="Ruckert C."/>
        </authorList>
    </citation>
    <scope>NUCLEOTIDE SEQUENCE</scope>
    <source>
        <strain evidence="4">CGMCC 1.12827</strain>
    </source>
</reference>
<dbReference type="InterPro" id="IPR000792">
    <property type="entry name" value="Tscrpt_reg_LuxR_C"/>
</dbReference>
<dbReference type="SMART" id="SM00421">
    <property type="entry name" value="HTH_LUXR"/>
    <property type="match status" value="1"/>
</dbReference>
<dbReference type="GO" id="GO:0005737">
    <property type="term" value="C:cytoplasm"/>
    <property type="evidence" value="ECO:0007669"/>
    <property type="project" value="TreeGrafter"/>
</dbReference>
<dbReference type="GO" id="GO:0004016">
    <property type="term" value="F:adenylate cyclase activity"/>
    <property type="evidence" value="ECO:0007669"/>
    <property type="project" value="TreeGrafter"/>
</dbReference>
<dbReference type="CDD" id="cd06170">
    <property type="entry name" value="LuxR_C_like"/>
    <property type="match status" value="1"/>
</dbReference>
<evidence type="ECO:0000256" key="1">
    <source>
        <dbReference type="ARBA" id="ARBA00022741"/>
    </source>
</evidence>
<dbReference type="GO" id="GO:0005524">
    <property type="term" value="F:ATP binding"/>
    <property type="evidence" value="ECO:0007669"/>
    <property type="project" value="UniProtKB-KW"/>
</dbReference>
<dbReference type="Gene3D" id="3.40.50.300">
    <property type="entry name" value="P-loop containing nucleotide triphosphate hydrolases"/>
    <property type="match status" value="1"/>
</dbReference>
<gene>
    <name evidence="4" type="ORF">GCM10011489_13540</name>
</gene>
<proteinExistence type="predicted"/>
<dbReference type="InterPro" id="IPR027417">
    <property type="entry name" value="P-loop_NTPase"/>
</dbReference>
<comment type="caution">
    <text evidence="4">The sequence shown here is derived from an EMBL/GenBank/DDBJ whole genome shotgun (WGS) entry which is preliminary data.</text>
</comment>
<dbReference type="PROSITE" id="PS50043">
    <property type="entry name" value="HTH_LUXR_2"/>
    <property type="match status" value="1"/>
</dbReference>
<dbReference type="Proteomes" id="UP000621454">
    <property type="component" value="Unassembled WGS sequence"/>
</dbReference>
<evidence type="ECO:0000313" key="4">
    <source>
        <dbReference type="EMBL" id="GGB26706.1"/>
    </source>
</evidence>
<dbReference type="AlphaFoldDB" id="A0A916T219"/>
<dbReference type="PROSITE" id="PS00622">
    <property type="entry name" value="HTH_LUXR_1"/>
    <property type="match status" value="1"/>
</dbReference>
<dbReference type="Gene3D" id="1.10.10.10">
    <property type="entry name" value="Winged helix-like DNA-binding domain superfamily/Winged helix DNA-binding domain"/>
    <property type="match status" value="1"/>
</dbReference>
<evidence type="ECO:0000256" key="2">
    <source>
        <dbReference type="ARBA" id="ARBA00022840"/>
    </source>
</evidence>
<dbReference type="PRINTS" id="PR00038">
    <property type="entry name" value="HTHLUXR"/>
</dbReference>
<organism evidence="4 5">
    <name type="scientific">Gordonia jinhuaensis</name>
    <dbReference type="NCBI Taxonomy" id="1517702"/>
    <lineage>
        <taxon>Bacteria</taxon>
        <taxon>Bacillati</taxon>
        <taxon>Actinomycetota</taxon>
        <taxon>Actinomycetes</taxon>
        <taxon>Mycobacteriales</taxon>
        <taxon>Gordoniaceae</taxon>
        <taxon>Gordonia</taxon>
    </lineage>
</organism>
<dbReference type="GO" id="GO:0003677">
    <property type="term" value="F:DNA binding"/>
    <property type="evidence" value="ECO:0007669"/>
    <property type="project" value="InterPro"/>
</dbReference>
<dbReference type="SUPFAM" id="SSF52540">
    <property type="entry name" value="P-loop containing nucleoside triphosphate hydrolases"/>
    <property type="match status" value="1"/>
</dbReference>
<dbReference type="Pfam" id="PF00196">
    <property type="entry name" value="GerE"/>
    <property type="match status" value="1"/>
</dbReference>
<protein>
    <submittedName>
        <fullName evidence="4">Transcriptional regulator</fullName>
    </submittedName>
</protein>
<dbReference type="RefSeq" id="WP_188585811.1">
    <property type="nucleotide sequence ID" value="NZ_BMGC01000006.1"/>
</dbReference>
<reference evidence="4" key="2">
    <citation type="submission" date="2020-09" db="EMBL/GenBank/DDBJ databases">
        <authorList>
            <person name="Sun Q."/>
            <person name="Zhou Y."/>
        </authorList>
    </citation>
    <scope>NUCLEOTIDE SEQUENCE</scope>
    <source>
        <strain evidence="4">CGMCC 1.12827</strain>
    </source>
</reference>
<dbReference type="GO" id="GO:0006355">
    <property type="term" value="P:regulation of DNA-templated transcription"/>
    <property type="evidence" value="ECO:0007669"/>
    <property type="project" value="InterPro"/>
</dbReference>
<dbReference type="PANTHER" id="PTHR16305:SF28">
    <property type="entry name" value="GUANYLATE CYCLASE DOMAIN-CONTAINING PROTEIN"/>
    <property type="match status" value="1"/>
</dbReference>
<evidence type="ECO:0000259" key="3">
    <source>
        <dbReference type="PROSITE" id="PS50043"/>
    </source>
</evidence>
<keyword evidence="1" id="KW-0547">Nucleotide-binding</keyword>
<dbReference type="PANTHER" id="PTHR16305">
    <property type="entry name" value="TESTICULAR SOLUBLE ADENYLYL CYCLASE"/>
    <property type="match status" value="1"/>
</dbReference>
<dbReference type="SUPFAM" id="SSF46894">
    <property type="entry name" value="C-terminal effector domain of the bipartite response regulators"/>
    <property type="match status" value="1"/>
</dbReference>